<name>A0ABV5FXX6_9MICC</name>
<reference evidence="1 2" key="1">
    <citation type="submission" date="2024-09" db="EMBL/GenBank/DDBJ databases">
        <authorList>
            <person name="Sun Q."/>
            <person name="Mori K."/>
        </authorList>
    </citation>
    <scope>NUCLEOTIDE SEQUENCE [LARGE SCALE GENOMIC DNA]</scope>
    <source>
        <strain evidence="1 2">CCM 7609</strain>
    </source>
</reference>
<accession>A0ABV5FXX6</accession>
<gene>
    <name evidence="1" type="ORF">ACFFX0_10090</name>
</gene>
<keyword evidence="2" id="KW-1185">Reference proteome</keyword>
<dbReference type="EMBL" id="JBHMFI010000001">
    <property type="protein sequence ID" value="MFB9071535.1"/>
    <property type="molecule type" value="Genomic_DNA"/>
</dbReference>
<organism evidence="1 2">
    <name type="scientific">Citricoccus parietis</name>
    <dbReference type="NCBI Taxonomy" id="592307"/>
    <lineage>
        <taxon>Bacteria</taxon>
        <taxon>Bacillati</taxon>
        <taxon>Actinomycetota</taxon>
        <taxon>Actinomycetes</taxon>
        <taxon>Micrococcales</taxon>
        <taxon>Micrococcaceae</taxon>
        <taxon>Citricoccus</taxon>
    </lineage>
</organism>
<evidence type="ECO:0000313" key="2">
    <source>
        <dbReference type="Proteomes" id="UP001589575"/>
    </source>
</evidence>
<proteinExistence type="predicted"/>
<comment type="caution">
    <text evidence="1">The sequence shown here is derived from an EMBL/GenBank/DDBJ whole genome shotgun (WGS) entry which is preliminary data.</text>
</comment>
<protein>
    <submittedName>
        <fullName evidence="1">Uncharacterized protein</fullName>
    </submittedName>
</protein>
<dbReference type="Proteomes" id="UP001589575">
    <property type="component" value="Unassembled WGS sequence"/>
</dbReference>
<sequence>MRLISASRRLAEWHNIDDGGNSVTFYPTNLPVRTGSMGYRTRYACNILPTMGTFLAGDAIDKTATNSGDVPGWRCITAGAAYSKVRAPSTAYVLGEWVKAANSARVFEVITAGTSGTGGDPAVSKVGGTVTDGTAILTLRASAVAAFRAQAALAAA</sequence>
<evidence type="ECO:0000313" key="1">
    <source>
        <dbReference type="EMBL" id="MFB9071535.1"/>
    </source>
</evidence>